<reference evidence="1 2" key="1">
    <citation type="journal article" date="2016" name="Nat. Commun.">
        <title>Extremotolerant tardigrade genome and improved radiotolerance of human cultured cells by tardigrade-unique protein.</title>
        <authorList>
            <person name="Hashimoto T."/>
            <person name="Horikawa D.D."/>
            <person name="Saito Y."/>
            <person name="Kuwahara H."/>
            <person name="Kozuka-Hata H."/>
            <person name="Shin-I T."/>
            <person name="Minakuchi Y."/>
            <person name="Ohishi K."/>
            <person name="Motoyama A."/>
            <person name="Aizu T."/>
            <person name="Enomoto A."/>
            <person name="Kondo K."/>
            <person name="Tanaka S."/>
            <person name="Hara Y."/>
            <person name="Koshikawa S."/>
            <person name="Sagara H."/>
            <person name="Miura T."/>
            <person name="Yokobori S."/>
            <person name="Miyagawa K."/>
            <person name="Suzuki Y."/>
            <person name="Kubo T."/>
            <person name="Oyama M."/>
            <person name="Kohara Y."/>
            <person name="Fujiyama A."/>
            <person name="Arakawa K."/>
            <person name="Katayama T."/>
            <person name="Toyoda A."/>
            <person name="Kunieda T."/>
        </authorList>
    </citation>
    <scope>NUCLEOTIDE SEQUENCE [LARGE SCALE GENOMIC DNA]</scope>
    <source>
        <strain evidence="1 2">YOKOZUNA-1</strain>
    </source>
</reference>
<keyword evidence="2" id="KW-1185">Reference proteome</keyword>
<dbReference type="AlphaFoldDB" id="A0A1D1V9U1"/>
<accession>A0A1D1V9U1</accession>
<evidence type="ECO:0000313" key="2">
    <source>
        <dbReference type="Proteomes" id="UP000186922"/>
    </source>
</evidence>
<gene>
    <name evidence="1" type="primary">RvY_07203-1</name>
    <name evidence="1" type="synonym">RvY_07203.1</name>
    <name evidence="1" type="ORF">RvY_07203</name>
</gene>
<name>A0A1D1V9U1_RAMVA</name>
<comment type="caution">
    <text evidence="1">The sequence shown here is derived from an EMBL/GenBank/DDBJ whole genome shotgun (WGS) entry which is preliminary data.</text>
</comment>
<evidence type="ECO:0000313" key="1">
    <source>
        <dbReference type="EMBL" id="GAU95613.1"/>
    </source>
</evidence>
<proteinExistence type="predicted"/>
<dbReference type="OrthoDB" id="10031330at2759"/>
<evidence type="ECO:0008006" key="3">
    <source>
        <dbReference type="Google" id="ProtNLM"/>
    </source>
</evidence>
<protein>
    <recommendedName>
        <fullName evidence="3">DDE-1 domain-containing protein</fullName>
    </recommendedName>
</protein>
<sequence length="148" mass="17338">MNRAKFTDRWHRKFLVRSREISLRILSALSFKKSREWTFRRCKEWILLLQKLSIDGFLVDAEGIWNLDESGFRLAELYGIVYTERDVKEAVGYVKETKTDRENIILMAMENAAGKMPLPLILYKGKMHIESHSGTHTTLAIWAQIHRG</sequence>
<dbReference type="Proteomes" id="UP000186922">
    <property type="component" value="Unassembled WGS sequence"/>
</dbReference>
<dbReference type="EMBL" id="BDGG01000003">
    <property type="protein sequence ID" value="GAU95613.1"/>
    <property type="molecule type" value="Genomic_DNA"/>
</dbReference>
<organism evidence="1 2">
    <name type="scientific">Ramazzottius varieornatus</name>
    <name type="common">Water bear</name>
    <name type="synonym">Tardigrade</name>
    <dbReference type="NCBI Taxonomy" id="947166"/>
    <lineage>
        <taxon>Eukaryota</taxon>
        <taxon>Metazoa</taxon>
        <taxon>Ecdysozoa</taxon>
        <taxon>Tardigrada</taxon>
        <taxon>Eutardigrada</taxon>
        <taxon>Parachela</taxon>
        <taxon>Hypsibioidea</taxon>
        <taxon>Ramazzottiidae</taxon>
        <taxon>Ramazzottius</taxon>
    </lineage>
</organism>